<dbReference type="SUPFAM" id="SSF102114">
    <property type="entry name" value="Radical SAM enzymes"/>
    <property type="match status" value="1"/>
</dbReference>
<evidence type="ECO:0000313" key="3">
    <source>
        <dbReference type="EMBL" id="AJC74557.1"/>
    </source>
</evidence>
<sequence>MESLSSTLVSENIGLYLHVPFCKRRCTYCDFVSFTDFSQVKEYFEALWKEIELWSKFLPRIHVETIYVGGGSPSDVPFELLEKTLERIRDMFLIADDFEFTIEVNPNCEFVERLRFLDVNRVSIGLQAADDEVLKCVRRRHSVGDFFRTFETAKNFAKVNVDFIVGLPNESDRTIENDVHVVETLRPDHVSIYLLETHESEFETAISEVVENRYERFVEAVKEMGYDRYEISNFALNNSFCRHNLKYWRNEDYIGLGVAAGGHLGRIRYVNSPRLGEYISKLKEDDFVFDYFSRNDDLQELKETIFMGLRLSEGVNIEKLREIWWMFDPYELFHDLLGEFLEIEDGFLKLTERGFDLSARVLADVIDRVSLMAVGR</sequence>
<dbReference type="GO" id="GO:0004109">
    <property type="term" value="F:coproporphyrinogen oxidase activity"/>
    <property type="evidence" value="ECO:0007669"/>
    <property type="project" value="InterPro"/>
</dbReference>
<dbReference type="SFLD" id="SFLDS00029">
    <property type="entry name" value="Radical_SAM"/>
    <property type="match status" value="1"/>
</dbReference>
<organism evidence="3 4">
    <name type="scientific">Pseudothermotoga hypogea DSM 11164 = NBRC 106472</name>
    <dbReference type="NCBI Taxonomy" id="1123384"/>
    <lineage>
        <taxon>Bacteria</taxon>
        <taxon>Thermotogati</taxon>
        <taxon>Thermotogota</taxon>
        <taxon>Thermotogae</taxon>
        <taxon>Thermotogales</taxon>
        <taxon>Thermotogaceae</taxon>
        <taxon>Pseudothermotoga</taxon>
    </lineage>
</organism>
<dbReference type="PANTHER" id="PTHR13932">
    <property type="entry name" value="COPROPORPHYRINIGEN III OXIDASE"/>
    <property type="match status" value="1"/>
</dbReference>
<dbReference type="SFLD" id="SFLDG01065">
    <property type="entry name" value="anaerobic_coproporphyrinogen-I"/>
    <property type="match status" value="1"/>
</dbReference>
<dbReference type="GO" id="GO:0006779">
    <property type="term" value="P:porphyrin-containing compound biosynthetic process"/>
    <property type="evidence" value="ECO:0007669"/>
    <property type="project" value="InterPro"/>
</dbReference>
<dbReference type="InterPro" id="IPR004559">
    <property type="entry name" value="HemW-like"/>
</dbReference>
<dbReference type="Proteomes" id="UP000077469">
    <property type="component" value="Chromosome"/>
</dbReference>
<dbReference type="InterPro" id="IPR006638">
    <property type="entry name" value="Elp3/MiaA/NifB-like_rSAM"/>
</dbReference>
<dbReference type="Pfam" id="PF04055">
    <property type="entry name" value="Radical_SAM"/>
    <property type="match status" value="1"/>
</dbReference>
<dbReference type="GO" id="GO:0005737">
    <property type="term" value="C:cytoplasm"/>
    <property type="evidence" value="ECO:0007669"/>
    <property type="project" value="InterPro"/>
</dbReference>
<evidence type="ECO:0000256" key="1">
    <source>
        <dbReference type="ARBA" id="ARBA00006100"/>
    </source>
</evidence>
<dbReference type="GO" id="GO:0051539">
    <property type="term" value="F:4 iron, 4 sulfur cluster binding"/>
    <property type="evidence" value="ECO:0007669"/>
    <property type="project" value="InterPro"/>
</dbReference>
<accession>A0A0X1KTB0</accession>
<dbReference type="PROSITE" id="PS51918">
    <property type="entry name" value="RADICAL_SAM"/>
    <property type="match status" value="1"/>
</dbReference>
<comment type="similarity">
    <text evidence="1">Belongs to the anaerobic coproporphyrinogen-III oxidase family. HemW subfamily.</text>
</comment>
<reference evidence="3 4" key="1">
    <citation type="submission" date="2014-01" db="EMBL/GenBank/DDBJ databases">
        <title>Genome sequencing of Thermotog hypogea.</title>
        <authorList>
            <person name="Zhang X."/>
            <person name="Alvare G."/>
            <person name="Fristensky B."/>
            <person name="Chen L."/>
            <person name="Suen T."/>
            <person name="Chen Q."/>
            <person name="Ma K."/>
        </authorList>
    </citation>
    <scope>NUCLEOTIDE SEQUENCE [LARGE SCALE GENOMIC DNA]</scope>
    <source>
        <strain evidence="3 4">DSM 11164</strain>
    </source>
</reference>
<dbReference type="SFLD" id="SFLDF00562">
    <property type="entry name" value="HemN-like__clustered_with_heat"/>
    <property type="match status" value="1"/>
</dbReference>
<dbReference type="PANTHER" id="PTHR13932:SF5">
    <property type="entry name" value="RADICAL S-ADENOSYL METHIONINE DOMAIN-CONTAINING PROTEIN 1, MITOCHONDRIAL"/>
    <property type="match status" value="1"/>
</dbReference>
<evidence type="ECO:0000259" key="2">
    <source>
        <dbReference type="PROSITE" id="PS51918"/>
    </source>
</evidence>
<dbReference type="AlphaFoldDB" id="A0A0X1KTB0"/>
<keyword evidence="4" id="KW-1185">Reference proteome</keyword>
<protein>
    <submittedName>
        <fullName evidence="3">Coproporphyrinogen III oxidase</fullName>
    </submittedName>
</protein>
<dbReference type="SMART" id="SM00729">
    <property type="entry name" value="Elp3"/>
    <property type="match status" value="1"/>
</dbReference>
<proteinExistence type="inferred from homology"/>
<dbReference type="OrthoDB" id="9808022at2"/>
<dbReference type="InterPro" id="IPR010723">
    <property type="entry name" value="HemN_C"/>
</dbReference>
<dbReference type="SFLD" id="SFLDG01082">
    <property type="entry name" value="B12-binding_domain_containing"/>
    <property type="match status" value="1"/>
</dbReference>
<dbReference type="KEGG" id="phy:AJ81_10620"/>
<dbReference type="InterPro" id="IPR058240">
    <property type="entry name" value="rSAM_sf"/>
</dbReference>
<gene>
    <name evidence="3" type="ORF">AJ81_10620</name>
</gene>
<dbReference type="PaxDb" id="1123384-AJ81_10620"/>
<dbReference type="PATRIC" id="fig|1123384.7.peg.2130"/>
<dbReference type="InterPro" id="IPR023404">
    <property type="entry name" value="rSAM_horseshoe"/>
</dbReference>
<dbReference type="Gene3D" id="3.80.30.20">
    <property type="entry name" value="tm_1862 like domain"/>
    <property type="match status" value="1"/>
</dbReference>
<dbReference type="STRING" id="1123384.AJ81_10620"/>
<dbReference type="CDD" id="cd01335">
    <property type="entry name" value="Radical_SAM"/>
    <property type="match status" value="1"/>
</dbReference>
<dbReference type="InterPro" id="IPR034505">
    <property type="entry name" value="Coproporphyrinogen-III_oxidase"/>
</dbReference>
<name>A0A0X1KTB0_9THEM</name>
<evidence type="ECO:0000313" key="4">
    <source>
        <dbReference type="Proteomes" id="UP000077469"/>
    </source>
</evidence>
<dbReference type="EMBL" id="CP007141">
    <property type="protein sequence ID" value="AJC74557.1"/>
    <property type="molecule type" value="Genomic_DNA"/>
</dbReference>
<dbReference type="InterPro" id="IPR007197">
    <property type="entry name" value="rSAM"/>
</dbReference>
<feature type="domain" description="Radical SAM core" evidence="2">
    <location>
        <begin position="7"/>
        <end position="227"/>
    </location>
</feature>
<dbReference type="Pfam" id="PF06969">
    <property type="entry name" value="HemN_C"/>
    <property type="match status" value="1"/>
</dbReference>